<keyword evidence="2" id="KW-1185">Reference proteome</keyword>
<protein>
    <recommendedName>
        <fullName evidence="3">SMP-30/Gluconolactonase/LRE-like region domain-containing protein</fullName>
    </recommendedName>
</protein>
<dbReference type="Proteomes" id="UP001501005">
    <property type="component" value="Unassembled WGS sequence"/>
</dbReference>
<proteinExistence type="predicted"/>
<dbReference type="EMBL" id="BAAAHG010000023">
    <property type="protein sequence ID" value="GAA0915528.1"/>
    <property type="molecule type" value="Genomic_DNA"/>
</dbReference>
<accession>A0ABN1NRX5</accession>
<evidence type="ECO:0000313" key="1">
    <source>
        <dbReference type="EMBL" id="GAA0915528.1"/>
    </source>
</evidence>
<gene>
    <name evidence="1" type="ORF">GCM10009549_31040</name>
</gene>
<organism evidence="1 2">
    <name type="scientific">Streptomyces thermoalcalitolerans</name>
    <dbReference type="NCBI Taxonomy" id="65605"/>
    <lineage>
        <taxon>Bacteria</taxon>
        <taxon>Bacillati</taxon>
        <taxon>Actinomycetota</taxon>
        <taxon>Actinomycetes</taxon>
        <taxon>Kitasatosporales</taxon>
        <taxon>Streptomycetaceae</taxon>
        <taxon>Streptomyces</taxon>
    </lineage>
</organism>
<sequence>MQEVTAGYAGGIFNGPKLRRVYLSDPQHSVPFIGSKDMLVADLGGVPRIRKRDAESRQPHYLKLEAGMTLIACSGFNAGRRAYARPDMAPFGSLGSVRRSGCDRKGAGVVPRPFRNRCRLTGSPS</sequence>
<name>A0ABN1NRX5_9ACTN</name>
<reference evidence="1 2" key="1">
    <citation type="journal article" date="2019" name="Int. J. Syst. Evol. Microbiol.">
        <title>The Global Catalogue of Microorganisms (GCM) 10K type strain sequencing project: providing services to taxonomists for standard genome sequencing and annotation.</title>
        <authorList>
            <consortium name="The Broad Institute Genomics Platform"/>
            <consortium name="The Broad Institute Genome Sequencing Center for Infectious Disease"/>
            <person name="Wu L."/>
            <person name="Ma J."/>
        </authorList>
    </citation>
    <scope>NUCLEOTIDE SEQUENCE [LARGE SCALE GENOMIC DNA]</scope>
    <source>
        <strain evidence="1 2">JCM 10673</strain>
    </source>
</reference>
<evidence type="ECO:0008006" key="3">
    <source>
        <dbReference type="Google" id="ProtNLM"/>
    </source>
</evidence>
<comment type="caution">
    <text evidence="1">The sequence shown here is derived from an EMBL/GenBank/DDBJ whole genome shotgun (WGS) entry which is preliminary data.</text>
</comment>
<evidence type="ECO:0000313" key="2">
    <source>
        <dbReference type="Proteomes" id="UP001501005"/>
    </source>
</evidence>